<dbReference type="EMBL" id="CAJJDP010000012">
    <property type="protein sequence ID" value="CAD8142434.1"/>
    <property type="molecule type" value="Genomic_DNA"/>
</dbReference>
<reference evidence="1" key="1">
    <citation type="submission" date="2021-01" db="EMBL/GenBank/DDBJ databases">
        <authorList>
            <consortium name="Genoscope - CEA"/>
            <person name="William W."/>
        </authorList>
    </citation>
    <scope>NUCLEOTIDE SEQUENCE</scope>
</reference>
<comment type="caution">
    <text evidence="1">The sequence shown here is derived from an EMBL/GenBank/DDBJ whole genome shotgun (WGS) entry which is preliminary data.</text>
</comment>
<evidence type="ECO:0000313" key="1">
    <source>
        <dbReference type="EMBL" id="CAD8142434.1"/>
    </source>
</evidence>
<evidence type="ECO:0000313" key="2">
    <source>
        <dbReference type="Proteomes" id="UP000683925"/>
    </source>
</evidence>
<accession>A0A8S1SV06</accession>
<dbReference type="Proteomes" id="UP000683925">
    <property type="component" value="Unassembled WGS sequence"/>
</dbReference>
<sequence length="375" mass="44381">MKSIQVCTTQQTKSRMQIQSNLELPLLKEFKEVDFVIETKQYQKIVNYSRIFQSDQLFEVNLSQSNFYFLLKNQTQRMTQSLQPRMLQGNINILYSMWYKFSWQSGQIINLPSYYILHDFKNVINLSHICLTNYNERIKYLSIYNEYKGSQNNNQSQNQSFIAKKKKLYALNSIYHIDIGTSLQIYPTSQFKQVANKLVSATMTCYIPSNYSISFSPKTSNLMGQRLHQKVASSNNLSNSVQKLKERKLNYTLDDVQVARMIPRIRIHSINKIQDKHCGVIFHLYNINVLILFKKISQSQLFIHKLYTTIFNFKSQADFPISLVFDCQNRINKVHLEIQIQHKDKDIFTLNKRIYTFLNQYFGWKQILNPRLGFN</sequence>
<gene>
    <name evidence="1" type="ORF">POCTA_138.1.T0130479</name>
</gene>
<proteinExistence type="predicted"/>
<name>A0A8S1SV06_PAROT</name>
<organism evidence="1 2">
    <name type="scientific">Paramecium octaurelia</name>
    <dbReference type="NCBI Taxonomy" id="43137"/>
    <lineage>
        <taxon>Eukaryota</taxon>
        <taxon>Sar</taxon>
        <taxon>Alveolata</taxon>
        <taxon>Ciliophora</taxon>
        <taxon>Intramacronucleata</taxon>
        <taxon>Oligohymenophorea</taxon>
        <taxon>Peniculida</taxon>
        <taxon>Parameciidae</taxon>
        <taxon>Paramecium</taxon>
    </lineage>
</organism>
<protein>
    <submittedName>
        <fullName evidence="1">Uncharacterized protein</fullName>
    </submittedName>
</protein>
<keyword evidence="2" id="KW-1185">Reference proteome</keyword>
<dbReference type="AlphaFoldDB" id="A0A8S1SV06"/>